<feature type="non-terminal residue" evidence="2">
    <location>
        <position position="1"/>
    </location>
</feature>
<dbReference type="AlphaFoldDB" id="A0A7J5YQU5"/>
<dbReference type="GO" id="GO:0005576">
    <property type="term" value="C:extracellular region"/>
    <property type="evidence" value="ECO:0007669"/>
    <property type="project" value="InterPro"/>
</dbReference>
<proteinExistence type="predicted"/>
<evidence type="ECO:0000313" key="2">
    <source>
        <dbReference type="EMBL" id="KAF3851944.1"/>
    </source>
</evidence>
<feature type="chain" id="PRO_5029915641" description="Chemokine interleukin-8-like domain-containing protein" evidence="1">
    <location>
        <begin position="28"/>
        <end position="203"/>
    </location>
</feature>
<evidence type="ECO:0008006" key="4">
    <source>
        <dbReference type="Google" id="ProtNLM"/>
    </source>
</evidence>
<accession>A0A7J5YQU5</accession>
<dbReference type="SUPFAM" id="SSF54117">
    <property type="entry name" value="Interleukin 8-like chemokines"/>
    <property type="match status" value="1"/>
</dbReference>
<dbReference type="Proteomes" id="UP000518266">
    <property type="component" value="Unassembled WGS sequence"/>
</dbReference>
<gene>
    <name evidence="2" type="ORF">F7725_005299</name>
</gene>
<feature type="signal peptide" evidence="1">
    <location>
        <begin position="1"/>
        <end position="27"/>
    </location>
</feature>
<organism evidence="2 3">
    <name type="scientific">Dissostichus mawsoni</name>
    <name type="common">Antarctic cod</name>
    <dbReference type="NCBI Taxonomy" id="36200"/>
    <lineage>
        <taxon>Eukaryota</taxon>
        <taxon>Metazoa</taxon>
        <taxon>Chordata</taxon>
        <taxon>Craniata</taxon>
        <taxon>Vertebrata</taxon>
        <taxon>Euteleostomi</taxon>
        <taxon>Actinopterygii</taxon>
        <taxon>Neopterygii</taxon>
        <taxon>Teleostei</taxon>
        <taxon>Neoteleostei</taxon>
        <taxon>Acanthomorphata</taxon>
        <taxon>Eupercaria</taxon>
        <taxon>Perciformes</taxon>
        <taxon>Notothenioidei</taxon>
        <taxon>Nototheniidae</taxon>
        <taxon>Dissostichus</taxon>
    </lineage>
</organism>
<dbReference type="GO" id="GO:0008009">
    <property type="term" value="F:chemokine activity"/>
    <property type="evidence" value="ECO:0007669"/>
    <property type="project" value="InterPro"/>
</dbReference>
<protein>
    <recommendedName>
        <fullName evidence="4">Chemokine interleukin-8-like domain-containing protein</fullName>
    </recommendedName>
</protein>
<keyword evidence="1" id="KW-0732">Signal</keyword>
<evidence type="ECO:0000256" key="1">
    <source>
        <dbReference type="SAM" id="SignalP"/>
    </source>
</evidence>
<sequence>MSSSQKTCTLLLVVVAAVCIQLYQAQALIGRCSCTSVKLKNVKGNKTDFKFLEKRPGCDRTEFIVTKINRDNTTQEICVDTDGAMFKAFSKCWERINKDESRKMECINRRGLVYLCRTPAPPTRRKRHRRRGKRSGRLAFSGPVDAWLVPVVGPDEAFLHRGTCSPRPRCRGRGRATSGHRFRKISFKAGQEAYVENGSANVL</sequence>
<comment type="caution">
    <text evidence="2">The sequence shown here is derived from an EMBL/GenBank/DDBJ whole genome shotgun (WGS) entry which is preliminary data.</text>
</comment>
<name>A0A7J5YQU5_DISMA</name>
<dbReference type="GO" id="GO:0006955">
    <property type="term" value="P:immune response"/>
    <property type="evidence" value="ECO:0007669"/>
    <property type="project" value="InterPro"/>
</dbReference>
<dbReference type="InterPro" id="IPR036048">
    <property type="entry name" value="Interleukin_8-like_sf"/>
</dbReference>
<reference evidence="2 3" key="1">
    <citation type="submission" date="2020-03" db="EMBL/GenBank/DDBJ databases">
        <title>Dissostichus mawsoni Genome sequencing and assembly.</title>
        <authorList>
            <person name="Park H."/>
        </authorList>
    </citation>
    <scope>NUCLEOTIDE SEQUENCE [LARGE SCALE GENOMIC DNA]</scope>
    <source>
        <strain evidence="2">DM0001</strain>
        <tissue evidence="2">Muscle</tissue>
    </source>
</reference>
<keyword evidence="3" id="KW-1185">Reference proteome</keyword>
<dbReference type="OrthoDB" id="8460355at2759"/>
<dbReference type="Gene3D" id="2.40.50.40">
    <property type="match status" value="1"/>
</dbReference>
<dbReference type="EMBL" id="JAAKFY010000009">
    <property type="protein sequence ID" value="KAF3851944.1"/>
    <property type="molecule type" value="Genomic_DNA"/>
</dbReference>
<evidence type="ECO:0000313" key="3">
    <source>
        <dbReference type="Proteomes" id="UP000518266"/>
    </source>
</evidence>